<accession>A0AAN6D441</accession>
<protein>
    <submittedName>
        <fullName evidence="2">Uncharacterized protein</fullName>
    </submittedName>
</protein>
<feature type="region of interest" description="Disordered" evidence="1">
    <location>
        <begin position="63"/>
        <end position="86"/>
    </location>
</feature>
<dbReference type="AlphaFoldDB" id="A0AAN6D441"/>
<name>A0AAN6D441_9ASCO</name>
<dbReference type="Proteomes" id="UP000738402">
    <property type="component" value="Unassembled WGS sequence"/>
</dbReference>
<dbReference type="EMBL" id="JAHLUH010000012">
    <property type="protein sequence ID" value="KAG7725464.1"/>
    <property type="molecule type" value="Genomic_DNA"/>
</dbReference>
<gene>
    <name evidence="2" type="ORF">KL933_004030</name>
</gene>
<evidence type="ECO:0000256" key="1">
    <source>
        <dbReference type="SAM" id="MobiDB-lite"/>
    </source>
</evidence>
<organism evidence="2 3">
    <name type="scientific">Ogataea haglerorum</name>
    <dbReference type="NCBI Taxonomy" id="1937702"/>
    <lineage>
        <taxon>Eukaryota</taxon>
        <taxon>Fungi</taxon>
        <taxon>Dikarya</taxon>
        <taxon>Ascomycota</taxon>
        <taxon>Saccharomycotina</taxon>
        <taxon>Pichiomycetes</taxon>
        <taxon>Pichiales</taxon>
        <taxon>Pichiaceae</taxon>
        <taxon>Ogataea</taxon>
    </lineage>
</organism>
<evidence type="ECO:0000313" key="2">
    <source>
        <dbReference type="EMBL" id="KAG7725464.1"/>
    </source>
</evidence>
<sequence>MTEAVDHQNDWWNLDIDQKRQPVGWYLTRILRATEILPLKTSHLGVIAARDSVARPWCQSRTEAPLTSTARQQSSEGRICQLSSQQ</sequence>
<proteinExistence type="predicted"/>
<evidence type="ECO:0000313" key="3">
    <source>
        <dbReference type="Proteomes" id="UP000738402"/>
    </source>
</evidence>
<reference evidence="2" key="1">
    <citation type="journal article" date="2021" name="G3 (Bethesda)">
        <title>Genomic diversity, chromosomal rearrangements, and interspecies hybridization in the ogataea polymorpha species complex.</title>
        <authorList>
            <person name="Hanson S.J."/>
            <person name="Cinneide E.O."/>
            <person name="Salzberg L.I."/>
            <person name="Wolfe K.H."/>
            <person name="McGowan J."/>
            <person name="Fitzpatrick D.A."/>
            <person name="Matlin K."/>
        </authorList>
    </citation>
    <scope>NUCLEOTIDE SEQUENCE</scope>
    <source>
        <strain evidence="2">83-405-1</strain>
    </source>
</reference>
<comment type="caution">
    <text evidence="2">The sequence shown here is derived from an EMBL/GenBank/DDBJ whole genome shotgun (WGS) entry which is preliminary data.</text>
</comment>